<dbReference type="SUPFAM" id="SSF81296">
    <property type="entry name" value="E set domains"/>
    <property type="match status" value="1"/>
</dbReference>
<sequence>GYYTIVAPRVIRPNTEYHVAVSTVNVGQPTTVKVDVGGKQDSGGTFKISQFVTVSPYENRILKLDIGDVGPGQYNITAQGSGGLEFYNSTALQYIHKSYSVFIQTDKAIYKPGHKVQFRALVLNSHLKPSVTAPLDIYITDGERNRVKQWTRVVATRGVFSGEMELSSNPVLGDWNITVNVLDQVFSKSFQVAEYVLPKFEVTIDVPKHATFKDSKVVATIRAKYTYGRQVRGEATISAYPAYFSSLLQPIFIPPIRKVIPIDGKAVIDFDIVKELRLTDEYERAVQFDVAVEEALTGRRQNNSAQVMLHKYKYKLELVKTSEYFKPGLKYTAFIKLSHHDGTPVTDRTNPVKVRWGYSYDQDNYNETEHKLSSNGLVELTFHPPLTNATTLGIEAEYLNVKEWFSTVSAAMSPSNNFIQAVVKTENPMVNQDVEIEVTSTEPMKYVSFQVLGRGDVIIAATVTVQEQTTASWRFLATYAMAPTAHVVVQYLRDDGEVVADALDIQLDGVLQNFVDVRLNRLETKPGSPVELNFEAKPNSYIGLLAVDQSVMLLRTGNDIEYDHVLNEMRSYDASDSSQFIPQMEGIRERRSLFWWPGSLTAQETFEKSGAVIMTNGYVFEHYPWRRYSEGTLRAYNRPSNRPIPLPGLPAFKPDLGPPVLYRPVTRPPLAGPYAFSRIPPPNWSGPRVFLPHDIANTWLFAGITSGVDGKATLSKTVPDTITSWMVTAFSVDPLYGLGLLDQPRKLRVFRPFFVSLDLPYSVIRGEIVAIPVVVFNYMDKDVDAEVTLENSDEFNFADYSNDVNDVPTGLDLFRKKRLRVRANDGANTAFMITPKQLGYINIKVTATSPTAEDIVERKLLVKAEGETQYKNKAVFIDLRQTNSFSTNVTLDIPKNIVPGSERIEVSAVADVMSSSINNLANLIKMPFGCGEQNMLNFVPNIVVMEYLKNTQLMKEAIEHKILRYLEKGYQQELTYKHDDGSFSAFGNSDPSGSTWLTAFVA</sequence>
<comment type="subcellular location">
    <subcellularLocation>
        <location evidence="1">Secreted</location>
    </subcellularLocation>
</comment>
<dbReference type="InterPro" id="IPR002890">
    <property type="entry name" value="MG2"/>
</dbReference>
<keyword evidence="3" id="KW-0964">Secreted</keyword>
<dbReference type="Gene3D" id="2.60.120.1540">
    <property type="match status" value="1"/>
</dbReference>
<dbReference type="GO" id="GO:0005615">
    <property type="term" value="C:extracellular space"/>
    <property type="evidence" value="ECO:0007669"/>
    <property type="project" value="InterPro"/>
</dbReference>
<evidence type="ECO:0000256" key="9">
    <source>
        <dbReference type="ARBA" id="ARBA00023157"/>
    </source>
</evidence>
<dbReference type="InterPro" id="IPR013783">
    <property type="entry name" value="Ig-like_fold"/>
</dbReference>
<dbReference type="InterPro" id="IPR047565">
    <property type="entry name" value="Alpha-macroglob_thiol-ester_cl"/>
</dbReference>
<name>A0A1B6FHE9_9HEMI</name>
<dbReference type="GO" id="GO:0004867">
    <property type="term" value="F:serine-type endopeptidase inhibitor activity"/>
    <property type="evidence" value="ECO:0007669"/>
    <property type="project" value="UniProtKB-KW"/>
</dbReference>
<dbReference type="PANTHER" id="PTHR11412">
    <property type="entry name" value="MACROGLOBULIN / COMPLEMENT"/>
    <property type="match status" value="1"/>
</dbReference>
<evidence type="ECO:0000256" key="10">
    <source>
        <dbReference type="ARBA" id="ARBA00023180"/>
    </source>
</evidence>
<evidence type="ECO:0000256" key="12">
    <source>
        <dbReference type="ARBA" id="ARBA00063781"/>
    </source>
</evidence>
<organism evidence="16">
    <name type="scientific">Cuerna arida</name>
    <dbReference type="NCBI Taxonomy" id="1464854"/>
    <lineage>
        <taxon>Eukaryota</taxon>
        <taxon>Metazoa</taxon>
        <taxon>Ecdysozoa</taxon>
        <taxon>Arthropoda</taxon>
        <taxon>Hexapoda</taxon>
        <taxon>Insecta</taxon>
        <taxon>Pterygota</taxon>
        <taxon>Neoptera</taxon>
        <taxon>Paraneoptera</taxon>
        <taxon>Hemiptera</taxon>
        <taxon>Auchenorrhyncha</taxon>
        <taxon>Membracoidea</taxon>
        <taxon>Cicadellidae</taxon>
        <taxon>Cicadellinae</taxon>
        <taxon>Proconiini</taxon>
        <taxon>Cuerna</taxon>
    </lineage>
</organism>
<evidence type="ECO:0000256" key="6">
    <source>
        <dbReference type="ARBA" id="ARBA00022859"/>
    </source>
</evidence>
<dbReference type="SMART" id="SM01360">
    <property type="entry name" value="A2M"/>
    <property type="match status" value="1"/>
</dbReference>
<dbReference type="EMBL" id="GECZ01020140">
    <property type="protein sequence ID" value="JAS49629.1"/>
    <property type="molecule type" value="Transcribed_RNA"/>
</dbReference>
<dbReference type="Pfam" id="PF17789">
    <property type="entry name" value="MG4"/>
    <property type="match status" value="1"/>
</dbReference>
<dbReference type="Pfam" id="PF00207">
    <property type="entry name" value="A2M"/>
    <property type="match status" value="1"/>
</dbReference>
<dbReference type="Gene3D" id="2.60.40.10">
    <property type="entry name" value="Immunoglobulins"/>
    <property type="match status" value="2"/>
</dbReference>
<dbReference type="Gene3D" id="2.20.130.20">
    <property type="match status" value="1"/>
</dbReference>
<dbReference type="Gene3D" id="2.60.40.1930">
    <property type="match status" value="2"/>
</dbReference>
<dbReference type="SMART" id="SM01359">
    <property type="entry name" value="A2M_N_2"/>
    <property type="match status" value="1"/>
</dbReference>
<dbReference type="InterPro" id="IPR050473">
    <property type="entry name" value="A2M/Complement_sys"/>
</dbReference>
<comment type="function">
    <text evidence="11">Binds covalently through a thioester bond to the pathogen surface resulting in pathogen clearance.</text>
</comment>
<dbReference type="InterPro" id="IPR001599">
    <property type="entry name" value="Macroglobln_a2"/>
</dbReference>
<dbReference type="Gene3D" id="6.20.50.160">
    <property type="match status" value="1"/>
</dbReference>
<keyword evidence="10" id="KW-0325">Glycoprotein</keyword>
<evidence type="ECO:0000259" key="15">
    <source>
        <dbReference type="SMART" id="SM01360"/>
    </source>
</evidence>
<evidence type="ECO:0000313" key="16">
    <source>
        <dbReference type="EMBL" id="JAS49629.1"/>
    </source>
</evidence>
<evidence type="ECO:0000256" key="7">
    <source>
        <dbReference type="ARBA" id="ARBA00022900"/>
    </source>
</evidence>
<dbReference type="InterPro" id="IPR019742">
    <property type="entry name" value="MacrogloblnA2_CS"/>
</dbReference>
<evidence type="ECO:0000256" key="13">
    <source>
        <dbReference type="ARBA" id="ARBA00078071"/>
    </source>
</evidence>
<dbReference type="InterPro" id="IPR041555">
    <property type="entry name" value="MG3"/>
</dbReference>
<dbReference type="Pfam" id="PF07703">
    <property type="entry name" value="A2M_BRD"/>
    <property type="match status" value="1"/>
</dbReference>
<comment type="similarity">
    <text evidence="2">Belongs to the protease inhibitor I39 (alpha-2-macroglobulin) family.</text>
</comment>
<protein>
    <recommendedName>
        <fullName evidence="13">TEP1-F</fullName>
    </recommendedName>
</protein>
<keyword evidence="7" id="KW-0722">Serine protease inhibitor</keyword>
<dbReference type="GO" id="GO:0002376">
    <property type="term" value="P:immune system process"/>
    <property type="evidence" value="ECO:0007669"/>
    <property type="project" value="UniProtKB-KW"/>
</dbReference>
<dbReference type="PANTHER" id="PTHR11412:SF136">
    <property type="entry name" value="CD109 ANTIGEN"/>
    <property type="match status" value="1"/>
</dbReference>
<keyword evidence="8" id="KW-0882">Thioester bond</keyword>
<evidence type="ECO:0000256" key="4">
    <source>
        <dbReference type="ARBA" id="ARBA00022690"/>
    </source>
</evidence>
<keyword evidence="5" id="KW-0732">Signal</keyword>
<dbReference type="Pfam" id="PF01835">
    <property type="entry name" value="MG2"/>
    <property type="match status" value="1"/>
</dbReference>
<dbReference type="PROSITE" id="PS00477">
    <property type="entry name" value="ALPHA_2_MACROGLOBULIN"/>
    <property type="match status" value="1"/>
</dbReference>
<evidence type="ECO:0000259" key="14">
    <source>
        <dbReference type="SMART" id="SM01359"/>
    </source>
</evidence>
<keyword evidence="6" id="KW-0391">Immunity</keyword>
<dbReference type="InterPro" id="IPR011626">
    <property type="entry name" value="Alpha-macroglobulin_TED"/>
</dbReference>
<keyword evidence="9" id="KW-1015">Disulfide bond</keyword>
<dbReference type="SUPFAM" id="SSF48239">
    <property type="entry name" value="Terpenoid cyclases/Protein prenyltransferases"/>
    <property type="match status" value="1"/>
</dbReference>
<feature type="domain" description="Alpha-2-macroglobulin" evidence="15">
    <location>
        <begin position="698"/>
        <end position="789"/>
    </location>
</feature>
<dbReference type="Gene3D" id="1.50.10.20">
    <property type="match status" value="1"/>
</dbReference>
<dbReference type="Pfam" id="PF17791">
    <property type="entry name" value="MG3"/>
    <property type="match status" value="1"/>
</dbReference>
<evidence type="ECO:0000256" key="5">
    <source>
        <dbReference type="ARBA" id="ARBA00022729"/>
    </source>
</evidence>
<reference evidence="16" key="1">
    <citation type="submission" date="2015-11" db="EMBL/GenBank/DDBJ databases">
        <title>De novo transcriptome assembly of four potential Pierce s Disease insect vectors from Arizona vineyards.</title>
        <authorList>
            <person name="Tassone E.E."/>
        </authorList>
    </citation>
    <scope>NUCLEOTIDE SEQUENCE</scope>
</reference>
<evidence type="ECO:0000256" key="3">
    <source>
        <dbReference type="ARBA" id="ARBA00022525"/>
    </source>
</evidence>
<dbReference type="AlphaFoldDB" id="A0A1B6FHE9"/>
<dbReference type="InterPro" id="IPR014756">
    <property type="entry name" value="Ig_E-set"/>
</dbReference>
<accession>A0A1B6FHE9</accession>
<evidence type="ECO:0000256" key="2">
    <source>
        <dbReference type="ARBA" id="ARBA00010952"/>
    </source>
</evidence>
<dbReference type="Gene3D" id="2.60.40.1940">
    <property type="match status" value="1"/>
</dbReference>
<gene>
    <name evidence="16" type="ORF">g.43267</name>
</gene>
<dbReference type="Gene3D" id="2.60.40.2950">
    <property type="match status" value="1"/>
</dbReference>
<evidence type="ECO:0000256" key="1">
    <source>
        <dbReference type="ARBA" id="ARBA00004613"/>
    </source>
</evidence>
<dbReference type="Pfam" id="PF07678">
    <property type="entry name" value="TED_complement"/>
    <property type="match status" value="1"/>
</dbReference>
<dbReference type="InterPro" id="IPR011625">
    <property type="entry name" value="A2M_N_BRD"/>
</dbReference>
<feature type="non-terminal residue" evidence="16">
    <location>
        <position position="1002"/>
    </location>
</feature>
<dbReference type="InterPro" id="IPR040839">
    <property type="entry name" value="MG4"/>
</dbReference>
<dbReference type="SMART" id="SM01419">
    <property type="entry name" value="Thiol-ester_cl"/>
    <property type="match status" value="1"/>
</dbReference>
<comment type="subunit">
    <text evidence="12">Heterodimer of a TEP1-N chain and an TEP1-C chain non-covalently linked. Forms a complex composed of TEP1-N and TEP1-C heterodimer, LRIM1 and APL1C; the interaction stabilizes TEP1-N and TEP1-C heterodimer, prevents its binding to tissues while circulating in the hemolymph and protects the thioester bond from hydrolysis. Mature TEP1 and to a lesser extent full-length TEP1 interact with SPCLIP1; the interaction is induced by microbial infection.</text>
</comment>
<evidence type="ECO:0000256" key="8">
    <source>
        <dbReference type="ARBA" id="ARBA00022966"/>
    </source>
</evidence>
<evidence type="ECO:0000256" key="11">
    <source>
        <dbReference type="ARBA" id="ARBA00057615"/>
    </source>
</evidence>
<feature type="non-terminal residue" evidence="16">
    <location>
        <position position="1"/>
    </location>
</feature>
<dbReference type="FunFam" id="2.60.40.1930:FF:000001">
    <property type="entry name" value="CD109 isoform 3"/>
    <property type="match status" value="1"/>
</dbReference>
<proteinExistence type="inferred from homology"/>
<keyword evidence="4" id="KW-0646">Protease inhibitor</keyword>
<feature type="domain" description="Alpha-2-macroglobulin bait region" evidence="14">
    <location>
        <begin position="419"/>
        <end position="554"/>
    </location>
</feature>
<dbReference type="InterPro" id="IPR008930">
    <property type="entry name" value="Terpenoid_cyclase/PrenylTrfase"/>
</dbReference>